<comment type="subcellular location">
    <subcellularLocation>
        <location evidence="2">Cytoplasm</location>
    </subcellularLocation>
</comment>
<dbReference type="GO" id="GO:0005524">
    <property type="term" value="F:ATP binding"/>
    <property type="evidence" value="ECO:0007669"/>
    <property type="project" value="InterPro"/>
</dbReference>
<dbReference type="InterPro" id="IPR018163">
    <property type="entry name" value="Thr/Ala-tRNA-synth_IIc_edit"/>
</dbReference>
<comment type="similarity">
    <text evidence="3">Belongs to the class-II aminoacyl-tRNA synthetase family. Alax-L subfamily.</text>
</comment>
<feature type="compositionally biased region" description="Low complexity" evidence="6">
    <location>
        <begin position="79"/>
        <end position="92"/>
    </location>
</feature>
<dbReference type="GO" id="GO:0004813">
    <property type="term" value="F:alanine-tRNA ligase activity"/>
    <property type="evidence" value="ECO:0007669"/>
    <property type="project" value="InterPro"/>
</dbReference>
<comment type="cofactor">
    <cofactor evidence="1">
        <name>Zn(2+)</name>
        <dbReference type="ChEBI" id="CHEBI:29105"/>
    </cofactor>
</comment>
<accession>A0AAD3DM36</accession>
<evidence type="ECO:0000256" key="1">
    <source>
        <dbReference type="ARBA" id="ARBA00001947"/>
    </source>
</evidence>
<dbReference type="SUPFAM" id="SSF55186">
    <property type="entry name" value="ThrRS/AlaRS common domain"/>
    <property type="match status" value="1"/>
</dbReference>
<comment type="caution">
    <text evidence="8">The sequence shown here is derived from an EMBL/GenBank/DDBJ whole genome shotgun (WGS) entry which is preliminary data.</text>
</comment>
<dbReference type="GO" id="GO:0006419">
    <property type="term" value="P:alanyl-tRNA aminoacylation"/>
    <property type="evidence" value="ECO:0007669"/>
    <property type="project" value="InterPro"/>
</dbReference>
<sequence>DNIYCSCLLSTSAKIPGISCGLISRRRNTFAQMEDDDAGPGLCLCQQDSYLRSLFTTVVSCTPISAAPQPTSPEHPKSGKPSKGGSSSNNKNHVGNQGDKGKSKAGGSSSNGNGAASSGSASGVEATADCGREGSSSSSCCNGSITAPTSSYEVVLEESPMFPESGGQPCDQGQLLFRLPDGSPGAANVTAVAWKQGRLCHTTDAPLPPGCRAEAVVEWGRRLDLMQQHTGQHVLSAVALRLLSAPTVSWELHPLDPLTHGSGDYCCVAVDLEMPHSPSGEQLIELEARVNAELRAMRPVTPLLIDPRVSEDVERLRALQADGAFRGKLPQPDKMKGGKLRLVCVEGLDINACGGTHLRSTGEVGCLKLLGCERTRG</sequence>
<dbReference type="SUPFAM" id="SSF50447">
    <property type="entry name" value="Translation proteins"/>
    <property type="match status" value="1"/>
</dbReference>
<reference evidence="8 9" key="1">
    <citation type="journal article" date="2021" name="Sci. Rep.">
        <title>Genome sequencing of the multicellular alga Astrephomene provides insights into convergent evolution of germ-soma differentiation.</title>
        <authorList>
            <person name="Yamashita S."/>
            <person name="Yamamoto K."/>
            <person name="Matsuzaki R."/>
            <person name="Suzuki S."/>
            <person name="Yamaguchi H."/>
            <person name="Hirooka S."/>
            <person name="Minakuchi Y."/>
            <person name="Miyagishima S."/>
            <person name="Kawachi M."/>
            <person name="Toyoda A."/>
            <person name="Nozaki H."/>
        </authorList>
    </citation>
    <scope>NUCLEOTIDE SEQUENCE [LARGE SCALE GENOMIC DNA]</scope>
    <source>
        <strain evidence="8 9">NIES-4017</strain>
    </source>
</reference>
<protein>
    <recommendedName>
        <fullName evidence="7">Alanyl-transfer RNA synthetases family profile domain-containing protein</fullName>
    </recommendedName>
</protein>
<evidence type="ECO:0000256" key="4">
    <source>
        <dbReference type="ARBA" id="ARBA00022723"/>
    </source>
</evidence>
<dbReference type="GO" id="GO:0003676">
    <property type="term" value="F:nucleic acid binding"/>
    <property type="evidence" value="ECO:0007669"/>
    <property type="project" value="InterPro"/>
</dbReference>
<dbReference type="InterPro" id="IPR018165">
    <property type="entry name" value="Ala-tRNA-synth_IIc_core"/>
</dbReference>
<dbReference type="InterPro" id="IPR051335">
    <property type="entry name" value="Alanyl-tRNA_Editing_Enzymes"/>
</dbReference>
<evidence type="ECO:0000256" key="3">
    <source>
        <dbReference type="ARBA" id="ARBA00008429"/>
    </source>
</evidence>
<evidence type="ECO:0000259" key="7">
    <source>
        <dbReference type="PROSITE" id="PS50860"/>
    </source>
</evidence>
<dbReference type="PANTHER" id="PTHR43462">
    <property type="entry name" value="ALANYL-TRNA EDITING PROTEIN"/>
    <property type="match status" value="1"/>
</dbReference>
<gene>
    <name evidence="8" type="ORF">Agub_g5587</name>
</gene>
<feature type="non-terminal residue" evidence="8">
    <location>
        <position position="1"/>
    </location>
</feature>
<proteinExistence type="inferred from homology"/>
<keyword evidence="5" id="KW-0862">Zinc</keyword>
<feature type="compositionally biased region" description="Low complexity" evidence="6">
    <location>
        <begin position="105"/>
        <end position="123"/>
    </location>
</feature>
<evidence type="ECO:0000256" key="6">
    <source>
        <dbReference type="SAM" id="MobiDB-lite"/>
    </source>
</evidence>
<dbReference type="PANTHER" id="PTHR43462:SF1">
    <property type="entry name" value="ALANYL-TRNA EDITING PROTEIN AARSD1"/>
    <property type="match status" value="1"/>
</dbReference>
<dbReference type="GO" id="GO:0046872">
    <property type="term" value="F:metal ion binding"/>
    <property type="evidence" value="ECO:0007669"/>
    <property type="project" value="UniProtKB-KW"/>
</dbReference>
<dbReference type="AlphaFoldDB" id="A0AAD3DM36"/>
<evidence type="ECO:0000313" key="9">
    <source>
        <dbReference type="Proteomes" id="UP001054857"/>
    </source>
</evidence>
<dbReference type="Gene3D" id="3.30.980.10">
    <property type="entry name" value="Threonyl-trna Synthetase, Chain A, domain 2"/>
    <property type="match status" value="1"/>
</dbReference>
<feature type="domain" description="Alanyl-transfer RNA synthetases family profile" evidence="7">
    <location>
        <begin position="154"/>
        <end position="377"/>
    </location>
</feature>
<evidence type="ECO:0000256" key="5">
    <source>
        <dbReference type="ARBA" id="ARBA00022833"/>
    </source>
</evidence>
<keyword evidence="4" id="KW-0479">Metal-binding</keyword>
<keyword evidence="9" id="KW-1185">Reference proteome</keyword>
<dbReference type="Proteomes" id="UP001054857">
    <property type="component" value="Unassembled WGS sequence"/>
</dbReference>
<dbReference type="PROSITE" id="PS50860">
    <property type="entry name" value="AA_TRNA_LIGASE_II_ALA"/>
    <property type="match status" value="1"/>
</dbReference>
<dbReference type="GO" id="GO:0002196">
    <property type="term" value="F:Ser-tRNA(Ala) deacylase activity"/>
    <property type="evidence" value="ECO:0007669"/>
    <property type="project" value="TreeGrafter"/>
</dbReference>
<feature type="region of interest" description="Disordered" evidence="6">
    <location>
        <begin position="65"/>
        <end position="129"/>
    </location>
</feature>
<dbReference type="Pfam" id="PF07973">
    <property type="entry name" value="tRNA_SAD"/>
    <property type="match status" value="1"/>
</dbReference>
<dbReference type="Gene3D" id="2.40.30.130">
    <property type="match status" value="1"/>
</dbReference>
<evidence type="ECO:0000256" key="2">
    <source>
        <dbReference type="ARBA" id="ARBA00004496"/>
    </source>
</evidence>
<dbReference type="InterPro" id="IPR009000">
    <property type="entry name" value="Transl_B-barrel_sf"/>
</dbReference>
<organism evidence="8 9">
    <name type="scientific">Astrephomene gubernaculifera</name>
    <dbReference type="NCBI Taxonomy" id="47775"/>
    <lineage>
        <taxon>Eukaryota</taxon>
        <taxon>Viridiplantae</taxon>
        <taxon>Chlorophyta</taxon>
        <taxon>core chlorophytes</taxon>
        <taxon>Chlorophyceae</taxon>
        <taxon>CS clade</taxon>
        <taxon>Chlamydomonadales</taxon>
        <taxon>Astrephomenaceae</taxon>
        <taxon>Astrephomene</taxon>
    </lineage>
</organism>
<dbReference type="InterPro" id="IPR012947">
    <property type="entry name" value="tRNA_SAD"/>
</dbReference>
<feature type="non-terminal residue" evidence="8">
    <location>
        <position position="377"/>
    </location>
</feature>
<dbReference type="GO" id="GO:0005737">
    <property type="term" value="C:cytoplasm"/>
    <property type="evidence" value="ECO:0007669"/>
    <property type="project" value="UniProtKB-SubCell"/>
</dbReference>
<dbReference type="SMART" id="SM00863">
    <property type="entry name" value="tRNA_SAD"/>
    <property type="match status" value="1"/>
</dbReference>
<name>A0AAD3DM36_9CHLO</name>
<dbReference type="EMBL" id="BMAR01000007">
    <property type="protein sequence ID" value="GFR44365.1"/>
    <property type="molecule type" value="Genomic_DNA"/>
</dbReference>
<evidence type="ECO:0000313" key="8">
    <source>
        <dbReference type="EMBL" id="GFR44365.1"/>
    </source>
</evidence>